<evidence type="ECO:0000256" key="1">
    <source>
        <dbReference type="SAM" id="Phobius"/>
    </source>
</evidence>
<keyword evidence="1" id="KW-1133">Transmembrane helix</keyword>
<keyword evidence="3" id="KW-1185">Reference proteome</keyword>
<feature type="transmembrane region" description="Helical" evidence="1">
    <location>
        <begin position="95"/>
        <end position="112"/>
    </location>
</feature>
<keyword evidence="1" id="KW-0812">Transmembrane</keyword>
<evidence type="ECO:0000313" key="3">
    <source>
        <dbReference type="Proteomes" id="UP000564704"/>
    </source>
</evidence>
<dbReference type="Proteomes" id="UP000564704">
    <property type="component" value="Unassembled WGS sequence"/>
</dbReference>
<feature type="transmembrane region" description="Helical" evidence="1">
    <location>
        <begin position="284"/>
        <end position="301"/>
    </location>
</feature>
<feature type="transmembrane region" description="Helical" evidence="1">
    <location>
        <begin position="182"/>
        <end position="201"/>
    </location>
</feature>
<proteinExistence type="predicted"/>
<reference evidence="2 3" key="1">
    <citation type="submission" date="2019-05" db="EMBL/GenBank/DDBJ databases">
        <title>Roseovarius bejariae sp. nov., a moderately halophylic bacterium isolated from a saline soil in Rambla Salada (Murcia).</title>
        <authorList>
            <person name="Castro D.J."/>
            <person name="Gomez-Altuve A."/>
            <person name="Reina J.C."/>
            <person name="Rodriguez M."/>
            <person name="Sampedro I."/>
            <person name="Llamas I."/>
            <person name="Martinez-Checa F."/>
        </authorList>
    </citation>
    <scope>NUCLEOTIDE SEQUENCE [LARGE SCALE GENOMIC DNA]</scope>
    <source>
        <strain evidence="2 3">A21</strain>
    </source>
</reference>
<feature type="transmembrane region" description="Helical" evidence="1">
    <location>
        <begin position="142"/>
        <end position="170"/>
    </location>
</feature>
<dbReference type="RefSeq" id="WP_154151194.1">
    <property type="nucleotide sequence ID" value="NZ_SZWE01000001.1"/>
</dbReference>
<feature type="transmembrane region" description="Helical" evidence="1">
    <location>
        <begin position="119"/>
        <end position="136"/>
    </location>
</feature>
<evidence type="ECO:0000313" key="2">
    <source>
        <dbReference type="EMBL" id="MRU15698.1"/>
    </source>
</evidence>
<accession>A0A844D382</accession>
<sequence length="368" mass="41551">MTMLIFFLAMCFSFFVLNRWAVSDLGLLSYGRVWQLYISYTDFGFFRRGLIGTLLSETGINSIFSNEYVFALLIHHVAVEALALLTAWYCIKEKLANPLFLIGVAFSPAFIIHSGYTTGALDVFVLLFAVVNILYIRNVYLFSIILVAGIFTHELFIFTLPAQFWAFYYFKTLKIEKTLGPIDYIPIVFAILATCIVIFFGRVDLPEPEFKEVMSSRLPNAFNKHPFWSGYFEVGAPFEQTIYSAYRLLSSLNSGEVAFVLLPLVYVVFLTLRALQYVNGYGESALLFAAISAPLLTSLVATDLHRWVAMSANMALLLTLLLASRDGATISKWNIPIALFCFLAPFGAAELERPFPLHQFVLEEMMTD</sequence>
<keyword evidence="1" id="KW-0472">Membrane</keyword>
<feature type="transmembrane region" description="Helical" evidence="1">
    <location>
        <begin position="68"/>
        <end position="89"/>
    </location>
</feature>
<feature type="transmembrane region" description="Helical" evidence="1">
    <location>
        <begin position="257"/>
        <end position="275"/>
    </location>
</feature>
<evidence type="ECO:0008006" key="4">
    <source>
        <dbReference type="Google" id="ProtNLM"/>
    </source>
</evidence>
<dbReference type="OrthoDB" id="7823417at2"/>
<organism evidence="2 3">
    <name type="scientific">Roseovarius bejariae</name>
    <dbReference type="NCBI Taxonomy" id="2576383"/>
    <lineage>
        <taxon>Bacteria</taxon>
        <taxon>Pseudomonadati</taxon>
        <taxon>Pseudomonadota</taxon>
        <taxon>Alphaproteobacteria</taxon>
        <taxon>Rhodobacterales</taxon>
        <taxon>Roseobacteraceae</taxon>
        <taxon>Roseovarius</taxon>
    </lineage>
</organism>
<gene>
    <name evidence="2" type="ORF">FDP25_09675</name>
</gene>
<dbReference type="EMBL" id="SZWE01000001">
    <property type="protein sequence ID" value="MRU15698.1"/>
    <property type="molecule type" value="Genomic_DNA"/>
</dbReference>
<protein>
    <recommendedName>
        <fullName evidence="4">EpsG family protein</fullName>
    </recommendedName>
</protein>
<name>A0A844D382_9RHOB</name>
<dbReference type="AlphaFoldDB" id="A0A844D382"/>
<comment type="caution">
    <text evidence="2">The sequence shown here is derived from an EMBL/GenBank/DDBJ whole genome shotgun (WGS) entry which is preliminary data.</text>
</comment>